<evidence type="ECO:0000313" key="3">
    <source>
        <dbReference type="Proteomes" id="UP000179807"/>
    </source>
</evidence>
<keyword evidence="1" id="KW-0472">Membrane</keyword>
<gene>
    <name evidence="2" type="ORF">TRFO_18554</name>
</gene>
<dbReference type="VEuPathDB" id="TrichDB:TRFO_18554"/>
<proteinExistence type="predicted"/>
<name>A0A1J4KKW4_9EUKA</name>
<feature type="transmembrane region" description="Helical" evidence="1">
    <location>
        <begin position="6"/>
        <end position="24"/>
    </location>
</feature>
<comment type="caution">
    <text evidence="2">The sequence shown here is derived from an EMBL/GenBank/DDBJ whole genome shotgun (WGS) entry which is preliminary data.</text>
</comment>
<protein>
    <recommendedName>
        <fullName evidence="4">Methyltransferase</fullName>
    </recommendedName>
</protein>
<keyword evidence="1" id="KW-0812">Transmembrane</keyword>
<dbReference type="SUPFAM" id="SSF53335">
    <property type="entry name" value="S-adenosyl-L-methionine-dependent methyltransferases"/>
    <property type="match status" value="1"/>
</dbReference>
<dbReference type="EMBL" id="MLAK01000577">
    <property type="protein sequence ID" value="OHT11867.1"/>
    <property type="molecule type" value="Genomic_DNA"/>
</dbReference>
<accession>A0A1J4KKW4</accession>
<dbReference type="InterPro" id="IPR029063">
    <property type="entry name" value="SAM-dependent_MTases_sf"/>
</dbReference>
<sequence length="251" mass="29360">MPFSNGLLILNLVVYTGFTAFLLFRKTQEGCYSPTTHLESQNSQHRFTKTQSFPSNSKYGANLHGCDIFPEKVEVPEYSCEGHRFPKKKLLLYENPSVKFDGNVTKQIEYLYSEMSANIPYLVKTPRSLSTFLNILNTVDLNLRCQLFHVPYTTYQNLEIKDWNNYIKKYRNSVNIREFFPEVFYHQHGLRFADERIQKYIKDRNVVDMGAFIGDSALVFMNYTDKIIYSYEYSSQNVVEMEKNVSKQSSA</sequence>
<dbReference type="RefSeq" id="XP_068365003.1">
    <property type="nucleotide sequence ID" value="XM_068500257.1"/>
</dbReference>
<keyword evidence="1" id="KW-1133">Transmembrane helix</keyword>
<reference evidence="2" key="1">
    <citation type="submission" date="2016-10" db="EMBL/GenBank/DDBJ databases">
        <authorList>
            <person name="Benchimol M."/>
            <person name="Almeida L.G."/>
            <person name="Vasconcelos A.T."/>
            <person name="Perreira-Neves A."/>
            <person name="Rosa I.A."/>
            <person name="Tasca T."/>
            <person name="Bogo M.R."/>
            <person name="de Souza W."/>
        </authorList>
    </citation>
    <scope>NUCLEOTIDE SEQUENCE [LARGE SCALE GENOMIC DNA]</scope>
    <source>
        <strain evidence="2">K</strain>
    </source>
</reference>
<keyword evidence="3" id="KW-1185">Reference proteome</keyword>
<dbReference type="GeneID" id="94834961"/>
<organism evidence="2 3">
    <name type="scientific">Tritrichomonas foetus</name>
    <dbReference type="NCBI Taxonomy" id="1144522"/>
    <lineage>
        <taxon>Eukaryota</taxon>
        <taxon>Metamonada</taxon>
        <taxon>Parabasalia</taxon>
        <taxon>Tritrichomonadida</taxon>
        <taxon>Tritrichomonadidae</taxon>
        <taxon>Tritrichomonas</taxon>
    </lineage>
</organism>
<dbReference type="Gene3D" id="3.40.50.150">
    <property type="entry name" value="Vaccinia Virus protein VP39"/>
    <property type="match status" value="1"/>
</dbReference>
<dbReference type="AlphaFoldDB" id="A0A1J4KKW4"/>
<evidence type="ECO:0000313" key="2">
    <source>
        <dbReference type="EMBL" id="OHT11867.1"/>
    </source>
</evidence>
<evidence type="ECO:0000256" key="1">
    <source>
        <dbReference type="SAM" id="Phobius"/>
    </source>
</evidence>
<evidence type="ECO:0008006" key="4">
    <source>
        <dbReference type="Google" id="ProtNLM"/>
    </source>
</evidence>
<dbReference type="Proteomes" id="UP000179807">
    <property type="component" value="Unassembled WGS sequence"/>
</dbReference>